<evidence type="ECO:0000313" key="2">
    <source>
        <dbReference type="Proteomes" id="UP000054771"/>
    </source>
</evidence>
<keyword evidence="2" id="KW-1185">Reference proteome</keyword>
<evidence type="ECO:0000313" key="1">
    <source>
        <dbReference type="EMBL" id="CEL06039.1"/>
    </source>
</evidence>
<reference evidence="2" key="1">
    <citation type="journal article" date="2016" name="Genome Announc.">
        <title>Draft genome sequences of fungus Aspergillus calidoustus.</title>
        <authorList>
            <person name="Horn F."/>
            <person name="Linde J."/>
            <person name="Mattern D.J."/>
            <person name="Walther G."/>
            <person name="Guthke R."/>
            <person name="Scherlach K."/>
            <person name="Martin K."/>
            <person name="Brakhage A.A."/>
            <person name="Petzke L."/>
            <person name="Valiante V."/>
        </authorList>
    </citation>
    <scope>NUCLEOTIDE SEQUENCE [LARGE SCALE GENOMIC DNA]</scope>
    <source>
        <strain evidence="2">SF006504</strain>
    </source>
</reference>
<accession>A0A0U5G4A6</accession>
<proteinExistence type="predicted"/>
<dbReference type="EMBL" id="CDMC01000005">
    <property type="protein sequence ID" value="CEL06039.1"/>
    <property type="molecule type" value="Genomic_DNA"/>
</dbReference>
<dbReference type="STRING" id="454130.A0A0U5G4A6"/>
<sequence length="214" mass="23710">MSPTTVLTRCCTAIQTFYLWRYCPIQQQDKLGTSAAHTEPSHLSQCRPSNLPFPPHKVGGNHGRAPIQLSPKYPSLSATIRDGMAVSGWLLAGAVLQDLFLRVFDDYILISSALLVLLRTTDHLLMTLGRARSRYMGSVLRTECTGQNTTSTGTISATLALNSMVVSRLRAPSNRPFSFLVPGMMELVKPARTMLENMTAEMERYSVQERRYGG</sequence>
<dbReference type="Proteomes" id="UP000054771">
    <property type="component" value="Unassembled WGS sequence"/>
</dbReference>
<name>A0A0U5G4A6_ASPCI</name>
<protein>
    <submittedName>
        <fullName evidence="1">Uncharacterized protein</fullName>
    </submittedName>
</protein>
<organism evidence="1 2">
    <name type="scientific">Aspergillus calidoustus</name>
    <dbReference type="NCBI Taxonomy" id="454130"/>
    <lineage>
        <taxon>Eukaryota</taxon>
        <taxon>Fungi</taxon>
        <taxon>Dikarya</taxon>
        <taxon>Ascomycota</taxon>
        <taxon>Pezizomycotina</taxon>
        <taxon>Eurotiomycetes</taxon>
        <taxon>Eurotiomycetidae</taxon>
        <taxon>Eurotiales</taxon>
        <taxon>Aspergillaceae</taxon>
        <taxon>Aspergillus</taxon>
        <taxon>Aspergillus subgen. Nidulantes</taxon>
    </lineage>
</organism>
<gene>
    <name evidence="1" type="ORF">ASPCAL07150</name>
</gene>
<dbReference type="AlphaFoldDB" id="A0A0U5G4A6"/>